<organism evidence="2 3">
    <name type="scientific">Nocardia seriolae</name>
    <dbReference type="NCBI Taxonomy" id="37332"/>
    <lineage>
        <taxon>Bacteria</taxon>
        <taxon>Bacillati</taxon>
        <taxon>Actinomycetota</taxon>
        <taxon>Actinomycetes</taxon>
        <taxon>Mycobacteriales</taxon>
        <taxon>Nocardiaceae</taxon>
        <taxon>Nocardia</taxon>
    </lineage>
</organism>
<evidence type="ECO:0000256" key="1">
    <source>
        <dbReference type="SAM" id="SignalP"/>
    </source>
</evidence>
<feature type="signal peptide" evidence="1">
    <location>
        <begin position="1"/>
        <end position="28"/>
    </location>
</feature>
<evidence type="ECO:0000313" key="3">
    <source>
        <dbReference type="Proteomes" id="UP000180166"/>
    </source>
</evidence>
<name>A0ABC8B4S8_9NOCA</name>
<evidence type="ECO:0000313" key="2">
    <source>
        <dbReference type="EMBL" id="APB01658.1"/>
    </source>
</evidence>
<dbReference type="KEGG" id="nsr:NS506_07638"/>
<accession>A0ABC8B4S8</accession>
<dbReference type="EMBL" id="CP017839">
    <property type="protein sequence ID" value="APB01658.1"/>
    <property type="molecule type" value="Genomic_DNA"/>
</dbReference>
<proteinExistence type="predicted"/>
<dbReference type="AlphaFoldDB" id="A0ABC8B4S8"/>
<gene>
    <name evidence="2" type="ORF">NS506_07638</name>
</gene>
<keyword evidence="1" id="KW-0732">Signal</keyword>
<protein>
    <submittedName>
        <fullName evidence="2">Uncharacterized protein</fullName>
    </submittedName>
</protein>
<reference evidence="2 3" key="1">
    <citation type="submission" date="2016-10" db="EMBL/GenBank/DDBJ databases">
        <title>Genome sequence of Nocardia seriolae strain EM150506, isolated from Anguila japonica.</title>
        <authorList>
            <person name="Han H.-J."/>
        </authorList>
    </citation>
    <scope>NUCLEOTIDE SEQUENCE [LARGE SCALE GENOMIC DNA]</scope>
    <source>
        <strain evidence="2 3">EM150506</strain>
    </source>
</reference>
<feature type="chain" id="PRO_5044802236" evidence="1">
    <location>
        <begin position="29"/>
        <end position="215"/>
    </location>
</feature>
<dbReference type="RefSeq" id="WP_143837487.1">
    <property type="nucleotide sequence ID" value="NZ_BAWD02000167.1"/>
</dbReference>
<dbReference type="Proteomes" id="UP000180166">
    <property type="component" value="Chromosome"/>
</dbReference>
<sequence>MSSRRTRAGITLAATAFAAALAMAGLFAAVVSYVDGLHRKEPSPVENAAVATVSATADGPAQPGISEPSYGAAASAARKTVTPRTPGSNLNIGDCVEFGANPADIHRADCGSGNSGYKVFDLAADGGQCPQDADRSQARTRPGGSHDTLCLDIDWVVGDCMDLSTGSAKPVDCATPGRVRVVEIKGATADVNTCSAGDRGFVYAQRHFVVCVSSR</sequence>